<accession>A0A7R9ML66</accession>
<keyword evidence="4" id="KW-1185">Reference proteome</keyword>
<dbReference type="GO" id="GO:0010333">
    <property type="term" value="F:terpene synthase activity"/>
    <property type="evidence" value="ECO:0007669"/>
    <property type="project" value="InterPro"/>
</dbReference>
<dbReference type="AlphaFoldDB" id="A0A7R9ML66"/>
<dbReference type="GO" id="GO:0046872">
    <property type="term" value="F:metal ion binding"/>
    <property type="evidence" value="ECO:0007669"/>
    <property type="project" value="UniProtKB-KW"/>
</dbReference>
<evidence type="ECO:0000313" key="3">
    <source>
        <dbReference type="EMBL" id="CAD7661867.1"/>
    </source>
</evidence>
<dbReference type="EMBL" id="CAJPVJ010025348">
    <property type="protein sequence ID" value="CAG2179003.1"/>
    <property type="molecule type" value="Genomic_DNA"/>
</dbReference>
<comment type="similarity">
    <text evidence="1 2">Belongs to the terpene synthase family.</text>
</comment>
<sequence length="258" mass="30495">MISDVKGEYHKDQDNFSDAVTFCFPTIKKHDLLITVNFWNAFSLYLDDFLDKKTVDQAHYVALWKTYMANKVSTGSDFLDRMYNVLSGWLDRVLTPKLRQIHDQWFGEWLSIYDMMEEIKVGKGIPTLEQYHDIRTLDVGYIIMQIFIYASLEFDPDDYPEIINNPNWHLFNTWSVRNFYYANDVYSSKKETMQQQGKFTLIYIIMHNDKCDAQTACDKVVAMTHESWEMIYKYATLLAELDIPALNDYTYGIMCLLK</sequence>
<evidence type="ECO:0000313" key="4">
    <source>
        <dbReference type="Proteomes" id="UP000728032"/>
    </source>
</evidence>
<dbReference type="Pfam" id="PF19086">
    <property type="entry name" value="Terpene_syn_C_2"/>
    <property type="match status" value="1"/>
</dbReference>
<dbReference type="Gene3D" id="1.10.600.10">
    <property type="entry name" value="Farnesyl Diphosphate Synthase"/>
    <property type="match status" value="1"/>
</dbReference>
<dbReference type="OrthoDB" id="8300255at2759"/>
<organism evidence="3">
    <name type="scientific">Oppiella nova</name>
    <dbReference type="NCBI Taxonomy" id="334625"/>
    <lineage>
        <taxon>Eukaryota</taxon>
        <taxon>Metazoa</taxon>
        <taxon>Ecdysozoa</taxon>
        <taxon>Arthropoda</taxon>
        <taxon>Chelicerata</taxon>
        <taxon>Arachnida</taxon>
        <taxon>Acari</taxon>
        <taxon>Acariformes</taxon>
        <taxon>Sarcoptiformes</taxon>
        <taxon>Oribatida</taxon>
        <taxon>Brachypylina</taxon>
        <taxon>Oppioidea</taxon>
        <taxon>Oppiidae</taxon>
        <taxon>Oppiella</taxon>
    </lineage>
</organism>
<proteinExistence type="inferred from homology"/>
<dbReference type="Proteomes" id="UP000728032">
    <property type="component" value="Unassembled WGS sequence"/>
</dbReference>
<keyword evidence="2" id="KW-0479">Metal-binding</keyword>
<gene>
    <name evidence="3" type="ORF">ONB1V03_LOCUS18427</name>
</gene>
<dbReference type="PANTHER" id="PTHR35201:SF4">
    <property type="entry name" value="BETA-PINACENE SYNTHASE-RELATED"/>
    <property type="match status" value="1"/>
</dbReference>
<comment type="cofactor">
    <cofactor evidence="2">
        <name>Mg(2+)</name>
        <dbReference type="ChEBI" id="CHEBI:18420"/>
    </cofactor>
</comment>
<evidence type="ECO:0000256" key="2">
    <source>
        <dbReference type="RuleBase" id="RU366034"/>
    </source>
</evidence>
<keyword evidence="2" id="KW-0460">Magnesium</keyword>
<dbReference type="PANTHER" id="PTHR35201">
    <property type="entry name" value="TERPENE SYNTHASE"/>
    <property type="match status" value="1"/>
</dbReference>
<feature type="non-terminal residue" evidence="3">
    <location>
        <position position="1"/>
    </location>
</feature>
<reference evidence="3" key="1">
    <citation type="submission" date="2020-11" db="EMBL/GenBank/DDBJ databases">
        <authorList>
            <person name="Tran Van P."/>
        </authorList>
    </citation>
    <scope>NUCLEOTIDE SEQUENCE</scope>
</reference>
<keyword evidence="2" id="KW-0456">Lyase</keyword>
<dbReference type="EMBL" id="OC940173">
    <property type="protein sequence ID" value="CAD7661867.1"/>
    <property type="molecule type" value="Genomic_DNA"/>
</dbReference>
<dbReference type="EC" id="4.2.3.-" evidence="2"/>
<dbReference type="InterPro" id="IPR008949">
    <property type="entry name" value="Isoprenoid_synthase_dom_sf"/>
</dbReference>
<dbReference type="SUPFAM" id="SSF48576">
    <property type="entry name" value="Terpenoid synthases"/>
    <property type="match status" value="1"/>
</dbReference>
<evidence type="ECO:0000256" key="1">
    <source>
        <dbReference type="ARBA" id="ARBA00006333"/>
    </source>
</evidence>
<name>A0A7R9ML66_9ACAR</name>
<dbReference type="InterPro" id="IPR034686">
    <property type="entry name" value="Terpene_cyclase-like_2"/>
</dbReference>
<protein>
    <recommendedName>
        <fullName evidence="2">Terpene synthase</fullName>
        <ecNumber evidence="2">4.2.3.-</ecNumber>
    </recommendedName>
</protein>
<dbReference type="GO" id="GO:0008299">
    <property type="term" value="P:isoprenoid biosynthetic process"/>
    <property type="evidence" value="ECO:0007669"/>
    <property type="project" value="UniProtKB-ARBA"/>
</dbReference>